<evidence type="ECO:0000313" key="6">
    <source>
        <dbReference type="Proteomes" id="UP000265020"/>
    </source>
</evidence>
<organism evidence="5 6">
    <name type="scientific">Cyprinodon variegatus</name>
    <name type="common">Sheepshead minnow</name>
    <dbReference type="NCBI Taxonomy" id="28743"/>
    <lineage>
        <taxon>Eukaryota</taxon>
        <taxon>Metazoa</taxon>
        <taxon>Chordata</taxon>
        <taxon>Craniata</taxon>
        <taxon>Vertebrata</taxon>
        <taxon>Euteleostomi</taxon>
        <taxon>Actinopterygii</taxon>
        <taxon>Neopterygii</taxon>
        <taxon>Teleostei</taxon>
        <taxon>Neoteleostei</taxon>
        <taxon>Acanthomorphata</taxon>
        <taxon>Ovalentaria</taxon>
        <taxon>Atherinomorphae</taxon>
        <taxon>Cyprinodontiformes</taxon>
        <taxon>Cyprinodontidae</taxon>
        <taxon>Cyprinodon</taxon>
    </lineage>
</organism>
<keyword evidence="4" id="KW-0472">Membrane</keyword>
<dbReference type="SMART" id="SM00364">
    <property type="entry name" value="LRR_BAC"/>
    <property type="match status" value="7"/>
</dbReference>
<dbReference type="PANTHER" id="PTHR45712">
    <property type="entry name" value="AGAP008170-PA"/>
    <property type="match status" value="1"/>
</dbReference>
<dbReference type="GO" id="GO:0045087">
    <property type="term" value="P:innate immune response"/>
    <property type="evidence" value="ECO:0007669"/>
    <property type="project" value="UniProtKB-UniRule"/>
</dbReference>
<name>A0A3Q2CY69_CYPVA</name>
<dbReference type="GeneTree" id="ENSGT00940000163875"/>
<dbReference type="Gene3D" id="3.80.10.10">
    <property type="entry name" value="Ribonuclease Inhibitor"/>
    <property type="match status" value="5"/>
</dbReference>
<evidence type="ECO:0000256" key="1">
    <source>
        <dbReference type="ARBA" id="ARBA00022614"/>
    </source>
</evidence>
<dbReference type="OrthoDB" id="8195690at2759"/>
<dbReference type="SMART" id="SM00365">
    <property type="entry name" value="LRR_SD22"/>
    <property type="match status" value="6"/>
</dbReference>
<keyword evidence="3" id="KW-0399">Innate immunity</keyword>
<keyword evidence="1" id="KW-0433">Leucine-rich repeat</keyword>
<dbReference type="InterPro" id="IPR003591">
    <property type="entry name" value="Leu-rich_rpt_typical-subtyp"/>
</dbReference>
<dbReference type="PROSITE" id="PS51450">
    <property type="entry name" value="LRR"/>
    <property type="match status" value="5"/>
</dbReference>
<keyword evidence="4" id="KW-1133">Transmembrane helix</keyword>
<keyword evidence="4" id="KW-0812">Transmembrane</keyword>
<protein>
    <submittedName>
        <fullName evidence="5">Leucine rich repeat containing 32</fullName>
    </submittedName>
</protein>
<dbReference type="GO" id="GO:0016020">
    <property type="term" value="C:membrane"/>
    <property type="evidence" value="ECO:0007669"/>
    <property type="project" value="InterPro"/>
</dbReference>
<evidence type="ECO:0000256" key="3">
    <source>
        <dbReference type="PIRNR" id="PIRNR037595"/>
    </source>
</evidence>
<keyword evidence="2" id="KW-0677">Repeat</keyword>
<sequence length="747" mass="83665">MRRWGGSSQGSSLDCPTPYMAVPPRAVGGGRGQSGCRMFSQDAMAAVVPMWRQKSAESRFWSAVQGSNCEWVCEDVKSARSGGTATKISHPLRTMAAFQLLYLLWASCALASAHPSPHLTPCQVVQMDVICSDLSLRSAPVNLPQGVQMLDLSRNQVQNLTLETLAFHTGFHQLNLHSNKIHFIQPGLFKDMKDLRVLDLSRNHLNVFALSKINVGPLSSVESLDLSSNGLYTGMSDYFLAESPSLVNLSLNSNSITKITQNTFSGSSKLRKISLHNNIILEIEDGAFESLDQLTELDLSKNSISCITDFNLYNLAVLNLSKNSLEFFQSAKSEDFFRLRSLDLSENKMLSLPLLPENNALEFLNVSRNHIQTLNSTGTLMYDTHLRLNSLKYLDMSYNKLKSLPETLFTNMTSLEVLNVSHNCISSFSVTSEDLLHRAKIINLSHNSLQSLTFGENSLRFLKKLLLQGNDLTVLDQQVFQRLPSIKYLQLQQNNLQICESERNQHESTLMIRNDQDPTGCVSFSSIHELRFLYLSENNLRTLPAKAFVNTPLKLLDLSLNPGLEMHRDSMFGLERSLVHLLLRENNMSSLNTDLTSLQSLKHVDLSTNQLNTLPTWNKESAIESLNLRNNNLVSLDQSTIRALERSLKTLYMGSNPLSCCDNLGFLHMVQHSAVVVPDIETVTCVHEGSPEPVNIEKVTREMCHLPDAPNYTAAVVVTLLLVLILLGLLVRCFRSRRRKRSRGFHA</sequence>
<reference evidence="5" key="1">
    <citation type="submission" date="2025-08" db="UniProtKB">
        <authorList>
            <consortium name="Ensembl"/>
        </authorList>
    </citation>
    <scope>IDENTIFICATION</scope>
</reference>
<feature type="transmembrane region" description="Helical" evidence="4">
    <location>
        <begin position="712"/>
        <end position="734"/>
    </location>
</feature>
<dbReference type="SMART" id="SM00369">
    <property type="entry name" value="LRR_TYP"/>
    <property type="match status" value="13"/>
</dbReference>
<reference evidence="5" key="2">
    <citation type="submission" date="2025-09" db="UniProtKB">
        <authorList>
            <consortium name="Ensembl"/>
        </authorList>
    </citation>
    <scope>IDENTIFICATION</scope>
</reference>
<dbReference type="AlphaFoldDB" id="A0A3Q2CY69"/>
<keyword evidence="3" id="KW-0391">Immunity</keyword>
<dbReference type="SUPFAM" id="SSF52058">
    <property type="entry name" value="L domain-like"/>
    <property type="match status" value="2"/>
</dbReference>
<dbReference type="KEGG" id="cvg:107093061"/>
<dbReference type="OMA" id="CIRRQKF"/>
<dbReference type="GO" id="GO:0006954">
    <property type="term" value="P:inflammatory response"/>
    <property type="evidence" value="ECO:0007669"/>
    <property type="project" value="UniProtKB-UniRule"/>
</dbReference>
<dbReference type="PANTHER" id="PTHR45712:SF22">
    <property type="entry name" value="INSULIN-LIKE GROWTH FACTOR-BINDING PROTEIN COMPLEX ACID LABILE SUBUNIT"/>
    <property type="match status" value="1"/>
</dbReference>
<dbReference type="RefSeq" id="XP_015243366.1">
    <property type="nucleotide sequence ID" value="XM_015387880.1"/>
</dbReference>
<dbReference type="PRINTS" id="PR00019">
    <property type="entry name" value="LEURICHRPT"/>
</dbReference>
<dbReference type="Pfam" id="PF13855">
    <property type="entry name" value="LRR_8"/>
    <property type="match status" value="4"/>
</dbReference>
<dbReference type="PIRSF" id="PIRSF037595">
    <property type="entry name" value="Toll-like_receptor"/>
    <property type="match status" value="1"/>
</dbReference>
<keyword evidence="3" id="KW-0395">Inflammatory response</keyword>
<accession>A0A3Q2CY69</accession>
<dbReference type="InterPro" id="IPR001611">
    <property type="entry name" value="Leu-rich_rpt"/>
</dbReference>
<dbReference type="InterPro" id="IPR050333">
    <property type="entry name" value="SLRP"/>
</dbReference>
<evidence type="ECO:0000256" key="2">
    <source>
        <dbReference type="ARBA" id="ARBA00022737"/>
    </source>
</evidence>
<keyword evidence="3" id="KW-0675">Receptor</keyword>
<dbReference type="CTD" id="2615"/>
<dbReference type="GO" id="GO:0030168">
    <property type="term" value="P:platelet activation"/>
    <property type="evidence" value="ECO:0007669"/>
    <property type="project" value="Ensembl"/>
</dbReference>
<dbReference type="GeneID" id="107093061"/>
<dbReference type="InterPro" id="IPR017241">
    <property type="entry name" value="Toll-like_receptor"/>
</dbReference>
<dbReference type="Proteomes" id="UP000265020">
    <property type="component" value="Unassembled WGS sequence"/>
</dbReference>
<dbReference type="GO" id="GO:0002224">
    <property type="term" value="P:toll-like receptor signaling pathway"/>
    <property type="evidence" value="ECO:0007669"/>
    <property type="project" value="InterPro"/>
</dbReference>
<dbReference type="Ensembl" id="ENSCVAT00000017768.1">
    <property type="protein sequence ID" value="ENSCVAP00000010936.1"/>
    <property type="gene ID" value="ENSCVAG00000013118.1"/>
</dbReference>
<dbReference type="STRING" id="28743.ENSCVAP00000010936"/>
<evidence type="ECO:0000313" key="5">
    <source>
        <dbReference type="Ensembl" id="ENSCVAP00000010936.1"/>
    </source>
</evidence>
<dbReference type="GO" id="GO:0004888">
    <property type="term" value="F:transmembrane signaling receptor activity"/>
    <property type="evidence" value="ECO:0007669"/>
    <property type="project" value="InterPro"/>
</dbReference>
<comment type="similarity">
    <text evidence="3">Belongs to the Toll-like receptor family.</text>
</comment>
<evidence type="ECO:0000256" key="4">
    <source>
        <dbReference type="SAM" id="Phobius"/>
    </source>
</evidence>
<proteinExistence type="inferred from homology"/>
<keyword evidence="6" id="KW-1185">Reference proteome</keyword>
<dbReference type="InterPro" id="IPR032675">
    <property type="entry name" value="LRR_dom_sf"/>
</dbReference>